<name>A0ABP7UDR0_9SPHN</name>
<evidence type="ECO:0000313" key="3">
    <source>
        <dbReference type="Proteomes" id="UP001424459"/>
    </source>
</evidence>
<dbReference type="PANTHER" id="PTHR30283">
    <property type="entry name" value="PEROXIDE STRESS RESPONSE PROTEIN YAAA"/>
    <property type="match status" value="1"/>
</dbReference>
<organism evidence="2 3">
    <name type="scientific">Sphingomonas rosea</name>
    <dbReference type="NCBI Taxonomy" id="335605"/>
    <lineage>
        <taxon>Bacteria</taxon>
        <taxon>Pseudomonadati</taxon>
        <taxon>Pseudomonadota</taxon>
        <taxon>Alphaproteobacteria</taxon>
        <taxon>Sphingomonadales</taxon>
        <taxon>Sphingomonadaceae</taxon>
        <taxon>Sphingomonas</taxon>
    </lineage>
</organism>
<reference evidence="3" key="1">
    <citation type="journal article" date="2019" name="Int. J. Syst. Evol. Microbiol.">
        <title>The Global Catalogue of Microorganisms (GCM) 10K type strain sequencing project: providing services to taxonomists for standard genome sequencing and annotation.</title>
        <authorList>
            <consortium name="The Broad Institute Genomics Platform"/>
            <consortium name="The Broad Institute Genome Sequencing Center for Infectious Disease"/>
            <person name="Wu L."/>
            <person name="Ma J."/>
        </authorList>
    </citation>
    <scope>NUCLEOTIDE SEQUENCE [LARGE SCALE GENOMIC DNA]</scope>
    <source>
        <strain evidence="3">JCM 17564</strain>
    </source>
</reference>
<proteinExistence type="inferred from homology"/>
<dbReference type="Proteomes" id="UP001424459">
    <property type="component" value="Unassembled WGS sequence"/>
</dbReference>
<gene>
    <name evidence="2" type="primary">yaaA</name>
    <name evidence="2" type="ORF">GCM10022281_22610</name>
</gene>
<accession>A0ABP7UDR0</accession>
<evidence type="ECO:0000313" key="2">
    <source>
        <dbReference type="EMBL" id="GAA4041110.1"/>
    </source>
</evidence>
<dbReference type="EMBL" id="BAABBR010000001">
    <property type="protein sequence ID" value="GAA4041110.1"/>
    <property type="molecule type" value="Genomic_DNA"/>
</dbReference>
<comment type="similarity">
    <text evidence="1">Belongs to the UPF0246 family.</text>
</comment>
<dbReference type="InterPro" id="IPR005583">
    <property type="entry name" value="YaaA"/>
</dbReference>
<dbReference type="PANTHER" id="PTHR30283:SF4">
    <property type="entry name" value="PEROXIDE STRESS RESISTANCE PROTEIN YAAA"/>
    <property type="match status" value="1"/>
</dbReference>
<protein>
    <recommendedName>
        <fullName evidence="1">UPF0246 protein GCM10022281_22610</fullName>
    </recommendedName>
</protein>
<dbReference type="Pfam" id="PF03883">
    <property type="entry name" value="H2O2_YaaD"/>
    <property type="match status" value="1"/>
</dbReference>
<comment type="caution">
    <text evidence="2">The sequence shown here is derived from an EMBL/GenBank/DDBJ whole genome shotgun (WGS) entry which is preliminary data.</text>
</comment>
<dbReference type="HAMAP" id="MF_00652">
    <property type="entry name" value="UPF0246"/>
    <property type="match status" value="1"/>
</dbReference>
<keyword evidence="3" id="KW-1185">Reference proteome</keyword>
<sequence>MDGCSGSLLPAPPNMIILLSPAKTLDFTSPVAETPTPARFAREAASIARAAAKLKADELASLMHISDKLAELNVGRFKGFRKAEERPAIRAFAGDVYRGFDAASADEDVLAFAQDHLRILSGLYGVLRPLDGIRPYRLEMGTRWAPAGGDRLVEHWGQKVARAVLKDLKEDGSGLLVNLASNEYFAVVQPFLPKKGVKLVIPDFRVRTAKGLQFQSFTAKVARGTMARWLCEERVADEGGLKRFDADGWAYDAEGSTDAKPLFIKG</sequence>
<evidence type="ECO:0000256" key="1">
    <source>
        <dbReference type="HAMAP-Rule" id="MF_00652"/>
    </source>
</evidence>